<evidence type="ECO:0000256" key="6">
    <source>
        <dbReference type="SAM" id="MobiDB-lite"/>
    </source>
</evidence>
<evidence type="ECO:0000256" key="5">
    <source>
        <dbReference type="ARBA" id="ARBA00023121"/>
    </source>
</evidence>
<dbReference type="Gene3D" id="1.25.40.90">
    <property type="match status" value="1"/>
</dbReference>
<dbReference type="GO" id="GO:0030276">
    <property type="term" value="F:clathrin binding"/>
    <property type="evidence" value="ECO:0007669"/>
    <property type="project" value="TreeGrafter"/>
</dbReference>
<dbReference type="CDD" id="cd16990">
    <property type="entry name" value="ENTH_Epsin"/>
    <property type="match status" value="1"/>
</dbReference>
<feature type="compositionally biased region" description="Polar residues" evidence="6">
    <location>
        <begin position="362"/>
        <end position="383"/>
    </location>
</feature>
<dbReference type="GO" id="GO:0006897">
    <property type="term" value="P:endocytosis"/>
    <property type="evidence" value="ECO:0007669"/>
    <property type="project" value="TreeGrafter"/>
</dbReference>
<comment type="subcellular location">
    <subcellularLocation>
        <location evidence="1">Cytoplasm</location>
    </subcellularLocation>
</comment>
<proteinExistence type="inferred from homology"/>
<accession>A0A0K2SZP2</accession>
<protein>
    <recommendedName>
        <fullName evidence="7">ENTH domain-containing protein</fullName>
    </recommendedName>
</protein>
<dbReference type="GO" id="GO:0030125">
    <property type="term" value="C:clathrin vesicle coat"/>
    <property type="evidence" value="ECO:0007669"/>
    <property type="project" value="TreeGrafter"/>
</dbReference>
<dbReference type="InterPro" id="IPR008942">
    <property type="entry name" value="ENTH_VHS"/>
</dbReference>
<feature type="region of interest" description="Disordered" evidence="6">
    <location>
        <begin position="501"/>
        <end position="560"/>
    </location>
</feature>
<dbReference type="PROSITE" id="PS50942">
    <property type="entry name" value="ENTH"/>
    <property type="match status" value="1"/>
</dbReference>
<evidence type="ECO:0000256" key="3">
    <source>
        <dbReference type="ARBA" id="ARBA00022490"/>
    </source>
</evidence>
<dbReference type="SUPFAM" id="SSF48464">
    <property type="entry name" value="ENTH/VHS domain"/>
    <property type="match status" value="1"/>
</dbReference>
<evidence type="ECO:0000256" key="1">
    <source>
        <dbReference type="ARBA" id="ARBA00004496"/>
    </source>
</evidence>
<sequence>MAVNISGLRRNIKNVACSYSPAQVKVREATSNDPWGPSSTMMSEVADLTYNIAAFSDVMQMIWKRLNDQGKNWRHVYKALVLLEYLLKTGCDKVIEESKMNLFIIKSLIDFQYLDDNKDQGINVREKAKSLVTLLKDDELLKSERVKALKSKFNTTREKHQASRWMRNSQSMIETSLSELEDDRPHTKGEEDLQLELALAMSRGDVDDDECDQDSQGENPIRRNYSEDFKFVSHKSENDIEGLYKANENQTVQNKSSLFDLVDLEFDPTPLSGNASGLQGSAFTTTASIYKCPNSISPPTASLGGIKSVSLDPLCISTPNVSIFDRNKGLDPWGNQCSPPHPPTRFDSAIDVFNPRDEGNLLPSSSKPSKAEATTSGSMTNSFDPWETSFGDKGEGTICEDPFSTQSQNILADFDNIRHDVESSILSGEDSKNDPFIVQLDPSSTSPQLKFETTAVCGADGGDPFQSSFQDISSHKHGVGSILNEHQNLVDLDNWSPFGGKNPFELKPTNPFQPAKQSTPMKQLAKDNINQLDTSHYPKNHGNQQQQQQLPHTLEDSPFF</sequence>
<dbReference type="SMART" id="SM00273">
    <property type="entry name" value="ENTH"/>
    <property type="match status" value="1"/>
</dbReference>
<evidence type="ECO:0000259" key="7">
    <source>
        <dbReference type="PROSITE" id="PS50942"/>
    </source>
</evidence>
<keyword evidence="5" id="KW-0446">Lipid-binding</keyword>
<dbReference type="EMBL" id="HACA01001893">
    <property type="protein sequence ID" value="CDW19254.1"/>
    <property type="molecule type" value="Transcribed_RNA"/>
</dbReference>
<dbReference type="InterPro" id="IPR013809">
    <property type="entry name" value="ENTH"/>
</dbReference>
<dbReference type="OrthoDB" id="4033880at2759"/>
<evidence type="ECO:0000256" key="4">
    <source>
        <dbReference type="ARBA" id="ARBA00022553"/>
    </source>
</evidence>
<comment type="similarity">
    <text evidence="2">Belongs to the epsin family.</text>
</comment>
<dbReference type="GO" id="GO:0005768">
    <property type="term" value="C:endosome"/>
    <property type="evidence" value="ECO:0007669"/>
    <property type="project" value="TreeGrafter"/>
</dbReference>
<feature type="domain" description="ENTH" evidence="7">
    <location>
        <begin position="14"/>
        <end position="145"/>
    </location>
</feature>
<reference evidence="8" key="1">
    <citation type="submission" date="2014-05" db="EMBL/GenBank/DDBJ databases">
        <authorList>
            <person name="Chronopoulou M."/>
        </authorList>
    </citation>
    <scope>NUCLEOTIDE SEQUENCE</scope>
    <source>
        <tissue evidence="8">Whole organism</tissue>
    </source>
</reference>
<feature type="compositionally biased region" description="Polar residues" evidence="6">
    <location>
        <begin position="510"/>
        <end position="521"/>
    </location>
</feature>
<evidence type="ECO:0000313" key="8">
    <source>
        <dbReference type="EMBL" id="CDW19254.1"/>
    </source>
</evidence>
<dbReference type="PANTHER" id="PTHR12276:SF115">
    <property type="entry name" value="FI19443P1"/>
    <property type="match status" value="1"/>
</dbReference>
<feature type="region of interest" description="Disordered" evidence="6">
    <location>
        <begin position="338"/>
        <end position="385"/>
    </location>
</feature>
<dbReference type="EMBL" id="HACA01001894">
    <property type="protein sequence ID" value="CDW19255.1"/>
    <property type="molecule type" value="Transcribed_RNA"/>
</dbReference>
<dbReference type="GO" id="GO:0005543">
    <property type="term" value="F:phospholipid binding"/>
    <property type="evidence" value="ECO:0007669"/>
    <property type="project" value="TreeGrafter"/>
</dbReference>
<dbReference type="PANTHER" id="PTHR12276">
    <property type="entry name" value="EPSIN/ENT-RELATED"/>
    <property type="match status" value="1"/>
</dbReference>
<evidence type="ECO:0000256" key="2">
    <source>
        <dbReference type="ARBA" id="ARBA00010130"/>
    </source>
</evidence>
<dbReference type="InterPro" id="IPR003903">
    <property type="entry name" value="UIM_dom"/>
</dbReference>
<dbReference type="GO" id="GO:0005886">
    <property type="term" value="C:plasma membrane"/>
    <property type="evidence" value="ECO:0007669"/>
    <property type="project" value="TreeGrafter"/>
</dbReference>
<dbReference type="EMBL" id="HACA01001892">
    <property type="protein sequence ID" value="CDW19253.1"/>
    <property type="molecule type" value="Transcribed_RNA"/>
</dbReference>
<dbReference type="Pfam" id="PF01417">
    <property type="entry name" value="ENTH"/>
    <property type="match status" value="1"/>
</dbReference>
<keyword evidence="4" id="KW-0597">Phosphoprotein</keyword>
<dbReference type="FunFam" id="1.25.40.90:FF:000006">
    <property type="entry name" value="Clathrin interactor 1"/>
    <property type="match status" value="1"/>
</dbReference>
<keyword evidence="3" id="KW-0963">Cytoplasm</keyword>
<name>A0A0K2SZP2_LEPSM</name>
<dbReference type="PROSITE" id="PS50330">
    <property type="entry name" value="UIM"/>
    <property type="match status" value="1"/>
</dbReference>
<dbReference type="AlphaFoldDB" id="A0A0K2SZP2"/>
<organism evidence="8">
    <name type="scientific">Lepeophtheirus salmonis</name>
    <name type="common">Salmon louse</name>
    <name type="synonym">Caligus salmonis</name>
    <dbReference type="NCBI Taxonomy" id="72036"/>
    <lineage>
        <taxon>Eukaryota</taxon>
        <taxon>Metazoa</taxon>
        <taxon>Ecdysozoa</taxon>
        <taxon>Arthropoda</taxon>
        <taxon>Crustacea</taxon>
        <taxon>Multicrustacea</taxon>
        <taxon>Hexanauplia</taxon>
        <taxon>Copepoda</taxon>
        <taxon>Siphonostomatoida</taxon>
        <taxon>Caligidae</taxon>
        <taxon>Lepeophtheirus</taxon>
    </lineage>
</organism>